<dbReference type="PROSITE" id="PS00028">
    <property type="entry name" value="ZINC_FINGER_C2H2_1"/>
    <property type="match status" value="2"/>
</dbReference>
<proteinExistence type="predicted"/>
<keyword evidence="4 7" id="KW-0863">Zinc-finger</keyword>
<evidence type="ECO:0000313" key="12">
    <source>
        <dbReference type="WBParaSite" id="HNAJ_0000302901-mRNA-1"/>
    </source>
</evidence>
<feature type="domain" description="C2H2-type" evidence="9">
    <location>
        <begin position="1"/>
        <end position="30"/>
    </location>
</feature>
<reference evidence="12" key="1">
    <citation type="submission" date="2017-02" db="UniProtKB">
        <authorList>
            <consortium name="WormBaseParasite"/>
        </authorList>
    </citation>
    <scope>IDENTIFICATION</scope>
</reference>
<evidence type="ECO:0000256" key="2">
    <source>
        <dbReference type="ARBA" id="ARBA00022723"/>
    </source>
</evidence>
<dbReference type="PANTHER" id="PTHR24394:SF29">
    <property type="entry name" value="MYONEURIN"/>
    <property type="match status" value="1"/>
</dbReference>
<evidence type="ECO:0000313" key="10">
    <source>
        <dbReference type="EMBL" id="VDN98887.1"/>
    </source>
</evidence>
<feature type="domain" description="C2H2-type" evidence="9">
    <location>
        <begin position="59"/>
        <end position="87"/>
    </location>
</feature>
<dbReference type="InterPro" id="IPR036236">
    <property type="entry name" value="Znf_C2H2_sf"/>
</dbReference>
<feature type="region of interest" description="Disordered" evidence="8">
    <location>
        <begin position="89"/>
        <end position="111"/>
    </location>
</feature>
<gene>
    <name evidence="10" type="ORF">HNAJ_LOCUS3028</name>
</gene>
<evidence type="ECO:0000256" key="8">
    <source>
        <dbReference type="SAM" id="MobiDB-lite"/>
    </source>
</evidence>
<dbReference type="WBParaSite" id="HNAJ_0000302901-mRNA-1">
    <property type="protein sequence ID" value="HNAJ_0000302901-mRNA-1"/>
    <property type="gene ID" value="HNAJ_0000302901"/>
</dbReference>
<dbReference type="AlphaFoldDB" id="A0A0R3T7J1"/>
<dbReference type="GO" id="GO:0000981">
    <property type="term" value="F:DNA-binding transcription factor activity, RNA polymerase II-specific"/>
    <property type="evidence" value="ECO:0007669"/>
    <property type="project" value="TreeGrafter"/>
</dbReference>
<dbReference type="Proteomes" id="UP000278807">
    <property type="component" value="Unassembled WGS sequence"/>
</dbReference>
<evidence type="ECO:0000313" key="11">
    <source>
        <dbReference type="Proteomes" id="UP000278807"/>
    </source>
</evidence>
<dbReference type="GO" id="GO:0005634">
    <property type="term" value="C:nucleus"/>
    <property type="evidence" value="ECO:0007669"/>
    <property type="project" value="UniProtKB-SubCell"/>
</dbReference>
<keyword evidence="2" id="KW-0479">Metal-binding</keyword>
<organism evidence="12">
    <name type="scientific">Rodentolepis nana</name>
    <name type="common">Dwarf tapeworm</name>
    <name type="synonym">Hymenolepis nana</name>
    <dbReference type="NCBI Taxonomy" id="102285"/>
    <lineage>
        <taxon>Eukaryota</taxon>
        <taxon>Metazoa</taxon>
        <taxon>Spiralia</taxon>
        <taxon>Lophotrochozoa</taxon>
        <taxon>Platyhelminthes</taxon>
        <taxon>Cestoda</taxon>
        <taxon>Eucestoda</taxon>
        <taxon>Cyclophyllidea</taxon>
        <taxon>Hymenolepididae</taxon>
        <taxon>Rodentolepis</taxon>
    </lineage>
</organism>
<dbReference type="EMBL" id="UZAE01001660">
    <property type="protein sequence ID" value="VDN98887.1"/>
    <property type="molecule type" value="Genomic_DNA"/>
</dbReference>
<dbReference type="SMART" id="SM00355">
    <property type="entry name" value="ZnF_C2H2"/>
    <property type="match status" value="3"/>
</dbReference>
<evidence type="ECO:0000256" key="1">
    <source>
        <dbReference type="ARBA" id="ARBA00004123"/>
    </source>
</evidence>
<keyword evidence="6" id="KW-0539">Nucleus</keyword>
<evidence type="ECO:0000256" key="5">
    <source>
        <dbReference type="ARBA" id="ARBA00022833"/>
    </source>
</evidence>
<keyword evidence="5" id="KW-0862">Zinc</keyword>
<name>A0A0R3T7J1_RODNA</name>
<dbReference type="GO" id="GO:0008270">
    <property type="term" value="F:zinc ion binding"/>
    <property type="evidence" value="ECO:0007669"/>
    <property type="project" value="UniProtKB-KW"/>
</dbReference>
<evidence type="ECO:0000259" key="9">
    <source>
        <dbReference type="PROSITE" id="PS50157"/>
    </source>
</evidence>
<protein>
    <submittedName>
        <fullName evidence="12">C2H2-type domain-containing protein</fullName>
    </submittedName>
</protein>
<dbReference type="PROSITE" id="PS50157">
    <property type="entry name" value="ZINC_FINGER_C2H2_2"/>
    <property type="match status" value="3"/>
</dbReference>
<sequence length="165" mass="18305">MPCGNPCNIGFATSAQYNQHMKNVHNKRRFACPECGTTFSTKGNMTTHFQRVHNQSDSAICPICAKRISTQFNLDRHIRLVHQTERQWDQSPNSVVTRGNETDDSATSLAGEGSARRHGYLLCMAPSSQAATQSQEVQLEEPDITVVVADVSVDVNAQRRSKKNT</sequence>
<evidence type="ECO:0000256" key="4">
    <source>
        <dbReference type="ARBA" id="ARBA00022771"/>
    </source>
</evidence>
<evidence type="ECO:0000256" key="7">
    <source>
        <dbReference type="PROSITE-ProRule" id="PRU00042"/>
    </source>
</evidence>
<dbReference type="Pfam" id="PF05605">
    <property type="entry name" value="zf-Di19"/>
    <property type="match status" value="1"/>
</dbReference>
<keyword evidence="3" id="KW-0677">Repeat</keyword>
<feature type="domain" description="C2H2-type" evidence="9">
    <location>
        <begin position="30"/>
        <end position="58"/>
    </location>
</feature>
<dbReference type="STRING" id="102285.A0A0R3T7J1"/>
<accession>A0A0R3T7J1</accession>
<dbReference type="InterPro" id="IPR008598">
    <property type="entry name" value="Di19_Zn-bd"/>
</dbReference>
<evidence type="ECO:0000256" key="6">
    <source>
        <dbReference type="ARBA" id="ARBA00023242"/>
    </source>
</evidence>
<feature type="compositionally biased region" description="Polar residues" evidence="8">
    <location>
        <begin position="89"/>
        <end position="99"/>
    </location>
</feature>
<dbReference type="PANTHER" id="PTHR24394">
    <property type="entry name" value="ZINC FINGER PROTEIN"/>
    <property type="match status" value="1"/>
</dbReference>
<comment type="subcellular location">
    <subcellularLocation>
        <location evidence="1">Nucleus</location>
    </subcellularLocation>
</comment>
<dbReference type="Gene3D" id="3.30.160.60">
    <property type="entry name" value="Classic Zinc Finger"/>
    <property type="match status" value="2"/>
</dbReference>
<dbReference type="OrthoDB" id="10004641at2759"/>
<reference evidence="10 11" key="2">
    <citation type="submission" date="2018-11" db="EMBL/GenBank/DDBJ databases">
        <authorList>
            <consortium name="Pathogen Informatics"/>
        </authorList>
    </citation>
    <scope>NUCLEOTIDE SEQUENCE [LARGE SCALE GENOMIC DNA]</scope>
</reference>
<dbReference type="SUPFAM" id="SSF57667">
    <property type="entry name" value="beta-beta-alpha zinc fingers"/>
    <property type="match status" value="1"/>
</dbReference>
<keyword evidence="11" id="KW-1185">Reference proteome</keyword>
<dbReference type="InterPro" id="IPR013087">
    <property type="entry name" value="Znf_C2H2_type"/>
</dbReference>
<evidence type="ECO:0000256" key="3">
    <source>
        <dbReference type="ARBA" id="ARBA00022737"/>
    </source>
</evidence>